<dbReference type="InterPro" id="IPR002138">
    <property type="entry name" value="Pept_C14_p10"/>
</dbReference>
<evidence type="ECO:0000259" key="10">
    <source>
        <dbReference type="PROSITE" id="PS50208"/>
    </source>
</evidence>
<dbReference type="GO" id="GO:0042981">
    <property type="term" value="P:regulation of apoptotic process"/>
    <property type="evidence" value="ECO:0007669"/>
    <property type="project" value="InterPro"/>
</dbReference>
<dbReference type="STRING" id="6265.A0A0B2VLE2"/>
<evidence type="ECO:0000313" key="12">
    <source>
        <dbReference type="EMBL" id="KHN82433.1"/>
    </source>
</evidence>
<dbReference type="SUPFAM" id="SSF47986">
    <property type="entry name" value="DEATH domain"/>
    <property type="match status" value="1"/>
</dbReference>
<organism evidence="12 13">
    <name type="scientific">Toxocara canis</name>
    <name type="common">Canine roundworm</name>
    <dbReference type="NCBI Taxonomy" id="6265"/>
    <lineage>
        <taxon>Eukaryota</taxon>
        <taxon>Metazoa</taxon>
        <taxon>Ecdysozoa</taxon>
        <taxon>Nematoda</taxon>
        <taxon>Chromadorea</taxon>
        <taxon>Rhabditida</taxon>
        <taxon>Spirurina</taxon>
        <taxon>Ascaridomorpha</taxon>
        <taxon>Ascaridoidea</taxon>
        <taxon>Toxocaridae</taxon>
        <taxon>Toxocara</taxon>
    </lineage>
</organism>
<dbReference type="PROSITE" id="PS01122">
    <property type="entry name" value="CASPASE_CYS"/>
    <property type="match status" value="1"/>
</dbReference>
<evidence type="ECO:0000256" key="5">
    <source>
        <dbReference type="ARBA" id="ARBA00022807"/>
    </source>
</evidence>
<dbReference type="EMBL" id="JPKZ01001361">
    <property type="protein sequence ID" value="KHN82433.1"/>
    <property type="molecule type" value="Genomic_DNA"/>
</dbReference>
<evidence type="ECO:0000256" key="1">
    <source>
        <dbReference type="ARBA" id="ARBA00010134"/>
    </source>
</evidence>
<dbReference type="InterPro" id="IPR011600">
    <property type="entry name" value="Pept_C14_caspase"/>
</dbReference>
<feature type="domain" description="Caspase family p10" evidence="9">
    <location>
        <begin position="416"/>
        <end position="505"/>
    </location>
</feature>
<proteinExistence type="inferred from homology"/>
<sequence>MGSLPMSEERRRLLDAHLPTWSARLRLECVLVELQSRAVLNDQIIDIINSEKTSSMRRYQFIRQLQMRGNDAFDIFYNALINTNQRPLARLLEDEMKVNQSNSEVNTTNRTERSPGIAQTTNRNGNDECVRSMEPSLAWKEYRPFENGSPQLAIDEITLEAVKENERYYKGFESIRAKEPRGILHDLQVECVDNWTLNGAINFDEQLMYPNFSSPRGIALIINNRRFETMPERLGTDVDEANFSLLLRQLGYSVIIYRNLCSKEMMLGMQDFARKREHARVDSCVVCILTHGEHGELYGVDDQGVSEMMLGMQDFARKREHARVDSCVVCILTHGEHGELYGVDDQGVSVTELISLLNAKNCPSLAHKPKIFFLQACRGQRYDHGFPCGGDATDGLFDRFFSCTASQTNGNVQSDQQIKSPIEADILVSYATTPGYVSWRNSMKGSWFVQSICEVFSKYAKNTDILSMLTMVNKRVAEAFESSSGAYKQIPDHSSRLRRSFYFFPGMVRPTN</sequence>
<dbReference type="Pfam" id="PF00656">
    <property type="entry name" value="Peptidase_C14"/>
    <property type="match status" value="1"/>
</dbReference>
<gene>
    <name evidence="12" type="primary">ced-3</name>
    <name evidence="12" type="ORF">Tcan_12942</name>
</gene>
<evidence type="ECO:0000256" key="6">
    <source>
        <dbReference type="ARBA" id="ARBA00023145"/>
    </source>
</evidence>
<evidence type="ECO:0000256" key="8">
    <source>
        <dbReference type="SAM" id="MobiDB-lite"/>
    </source>
</evidence>
<feature type="domain" description="CARD" evidence="11">
    <location>
        <begin position="6"/>
        <end position="95"/>
    </location>
</feature>
<evidence type="ECO:0000313" key="13">
    <source>
        <dbReference type="Proteomes" id="UP000031036"/>
    </source>
</evidence>
<feature type="compositionally biased region" description="Polar residues" evidence="8">
    <location>
        <begin position="99"/>
        <end position="109"/>
    </location>
</feature>
<dbReference type="InterPro" id="IPR001315">
    <property type="entry name" value="CARD"/>
</dbReference>
<dbReference type="Pfam" id="PF00619">
    <property type="entry name" value="CARD"/>
    <property type="match status" value="1"/>
</dbReference>
<dbReference type="Proteomes" id="UP000031036">
    <property type="component" value="Unassembled WGS sequence"/>
</dbReference>
<dbReference type="Gene3D" id="3.40.50.1460">
    <property type="match status" value="2"/>
</dbReference>
<protein>
    <submittedName>
        <fullName evidence="12">Cell death protein 3</fullName>
    </submittedName>
</protein>
<accession>A0A0B2VLE2</accession>
<keyword evidence="6" id="KW-0865">Zymogen</keyword>
<dbReference type="InterPro" id="IPR011029">
    <property type="entry name" value="DEATH-like_dom_sf"/>
</dbReference>
<dbReference type="PROSITE" id="PS01121">
    <property type="entry name" value="CASPASE_HIS"/>
    <property type="match status" value="2"/>
</dbReference>
<keyword evidence="4" id="KW-0378">Hydrolase</keyword>
<dbReference type="PRINTS" id="PR00376">
    <property type="entry name" value="IL1BCENZYME"/>
</dbReference>
<comment type="caution">
    <text evidence="12">The sequence shown here is derived from an EMBL/GenBank/DDBJ whole genome shotgun (WGS) entry which is preliminary data.</text>
</comment>
<keyword evidence="2" id="KW-0645">Protease</keyword>
<dbReference type="InterPro" id="IPR033139">
    <property type="entry name" value="Caspase_cys_AS"/>
</dbReference>
<feature type="domain" description="Caspase family p20" evidence="10">
    <location>
        <begin position="215"/>
        <end position="381"/>
    </location>
</feature>
<keyword evidence="5" id="KW-0788">Thiol protease</keyword>
<dbReference type="InterPro" id="IPR029030">
    <property type="entry name" value="Caspase-like_dom_sf"/>
</dbReference>
<name>A0A0B2VLE2_TOXCA</name>
<dbReference type="SMART" id="SM00115">
    <property type="entry name" value="CASc"/>
    <property type="match status" value="1"/>
</dbReference>
<evidence type="ECO:0000256" key="4">
    <source>
        <dbReference type="ARBA" id="ARBA00022801"/>
    </source>
</evidence>
<keyword evidence="3" id="KW-0053">Apoptosis</keyword>
<dbReference type="OrthoDB" id="6114029at2759"/>
<dbReference type="SMART" id="SM00114">
    <property type="entry name" value="CARD"/>
    <property type="match status" value="1"/>
</dbReference>
<evidence type="ECO:0000259" key="11">
    <source>
        <dbReference type="PROSITE" id="PS50209"/>
    </source>
</evidence>
<dbReference type="InterPro" id="IPR016129">
    <property type="entry name" value="Caspase_his_AS"/>
</dbReference>
<dbReference type="PROSITE" id="PS50209">
    <property type="entry name" value="CARD"/>
    <property type="match status" value="1"/>
</dbReference>
<dbReference type="InterPro" id="IPR015917">
    <property type="entry name" value="Pept_C14A"/>
</dbReference>
<dbReference type="PANTHER" id="PTHR47901">
    <property type="entry name" value="CASPASE RECRUITMENT DOMAIN-CONTAINING PROTEIN 18"/>
    <property type="match status" value="1"/>
</dbReference>
<dbReference type="InterPro" id="IPR001309">
    <property type="entry name" value="Pept_C14_p20"/>
</dbReference>
<dbReference type="GO" id="GO:0006508">
    <property type="term" value="P:proteolysis"/>
    <property type="evidence" value="ECO:0007669"/>
    <property type="project" value="UniProtKB-KW"/>
</dbReference>
<comment type="similarity">
    <text evidence="1 7">Belongs to the peptidase C14A family.</text>
</comment>
<dbReference type="GO" id="GO:0004197">
    <property type="term" value="F:cysteine-type endopeptidase activity"/>
    <property type="evidence" value="ECO:0007669"/>
    <property type="project" value="InterPro"/>
</dbReference>
<evidence type="ECO:0000259" key="9">
    <source>
        <dbReference type="PROSITE" id="PS50207"/>
    </source>
</evidence>
<dbReference type="PANTHER" id="PTHR47901:SF8">
    <property type="entry name" value="CASPASE-3"/>
    <property type="match status" value="1"/>
</dbReference>
<evidence type="ECO:0000256" key="3">
    <source>
        <dbReference type="ARBA" id="ARBA00022703"/>
    </source>
</evidence>
<dbReference type="OMA" id="EHGELYG"/>
<dbReference type="InterPro" id="IPR002398">
    <property type="entry name" value="Pept_C14"/>
</dbReference>
<dbReference type="PROSITE" id="PS50207">
    <property type="entry name" value="CASPASE_P10"/>
    <property type="match status" value="1"/>
</dbReference>
<keyword evidence="13" id="KW-1185">Reference proteome</keyword>
<dbReference type="AlphaFoldDB" id="A0A0B2VLE2"/>
<dbReference type="PROSITE" id="PS50208">
    <property type="entry name" value="CASPASE_P20"/>
    <property type="match status" value="1"/>
</dbReference>
<dbReference type="Gene3D" id="1.10.533.10">
    <property type="entry name" value="Death Domain, Fas"/>
    <property type="match status" value="1"/>
</dbReference>
<reference evidence="12 13" key="1">
    <citation type="submission" date="2014-11" db="EMBL/GenBank/DDBJ databases">
        <title>Genetic blueprint of the zoonotic pathogen Toxocara canis.</title>
        <authorList>
            <person name="Zhu X.-Q."/>
            <person name="Korhonen P.K."/>
            <person name="Cai H."/>
            <person name="Young N.D."/>
            <person name="Nejsum P."/>
            <person name="von Samson-Himmelstjerna G."/>
            <person name="Boag P.R."/>
            <person name="Tan P."/>
            <person name="Li Q."/>
            <person name="Min J."/>
            <person name="Yang Y."/>
            <person name="Wang X."/>
            <person name="Fang X."/>
            <person name="Hall R.S."/>
            <person name="Hofmann A."/>
            <person name="Sternberg P.W."/>
            <person name="Jex A.R."/>
            <person name="Gasser R.B."/>
        </authorList>
    </citation>
    <scope>NUCLEOTIDE SEQUENCE [LARGE SCALE GENOMIC DNA]</scope>
    <source>
        <strain evidence="12">PN_DK_2014</strain>
    </source>
</reference>
<dbReference type="SUPFAM" id="SSF52129">
    <property type="entry name" value="Caspase-like"/>
    <property type="match status" value="2"/>
</dbReference>
<evidence type="ECO:0000256" key="2">
    <source>
        <dbReference type="ARBA" id="ARBA00022670"/>
    </source>
</evidence>
<dbReference type="CDD" id="cd01671">
    <property type="entry name" value="CARD"/>
    <property type="match status" value="1"/>
</dbReference>
<feature type="region of interest" description="Disordered" evidence="8">
    <location>
        <begin position="99"/>
        <end position="125"/>
    </location>
</feature>
<dbReference type="CDD" id="cd00032">
    <property type="entry name" value="CASc"/>
    <property type="match status" value="1"/>
</dbReference>
<evidence type="ECO:0000256" key="7">
    <source>
        <dbReference type="RuleBase" id="RU003971"/>
    </source>
</evidence>
<dbReference type="GO" id="GO:0006915">
    <property type="term" value="P:apoptotic process"/>
    <property type="evidence" value="ECO:0007669"/>
    <property type="project" value="UniProtKB-KW"/>
</dbReference>